<evidence type="ECO:0000256" key="5">
    <source>
        <dbReference type="ARBA" id="ARBA00023010"/>
    </source>
</evidence>
<feature type="transmembrane region" description="Helical" evidence="7">
    <location>
        <begin position="200"/>
        <end position="218"/>
    </location>
</feature>
<feature type="transmembrane region" description="Helical" evidence="7">
    <location>
        <begin position="224"/>
        <end position="244"/>
    </location>
</feature>
<keyword evidence="7" id="KW-1003">Cell membrane</keyword>
<dbReference type="RefSeq" id="WP_179797073.1">
    <property type="nucleotide sequence ID" value="NZ_BAABHP010000002.1"/>
</dbReference>
<accession>A0A7Y9J8U9</accession>
<dbReference type="GO" id="GO:0033281">
    <property type="term" value="C:TAT protein transport complex"/>
    <property type="evidence" value="ECO:0007669"/>
    <property type="project" value="UniProtKB-UniRule"/>
</dbReference>
<keyword evidence="9" id="KW-1185">Reference proteome</keyword>
<protein>
    <recommendedName>
        <fullName evidence="7">Sec-independent protein translocase protein TatC</fullName>
    </recommendedName>
</protein>
<sequence>MSLAEHVFELRRRLAVALLAIALGTIVGFWWYDHAVGVVPSLGALLTGPYCSLPVGARLDLGPGGQGCRLLAIGPFDQFLLRLKVAATAGAVVAAPIWLTQLWGFVVPGLRPVERRTARWFIGTGSLLFVLGAVLAYLVVAEALNFLLTVGSEVQVTALGGDAYFSLVLSLVVVFGASFLTPLVVVALNRVSVLSYARLAHWRRGIIVGLFAFAGIATPGGDPISMSALALTLCVLVEIAIQVCRVHDRRLARSAARAALTTPEPVRASELP</sequence>
<evidence type="ECO:0000256" key="4">
    <source>
        <dbReference type="ARBA" id="ARBA00022989"/>
    </source>
</evidence>
<dbReference type="GO" id="GO:0065002">
    <property type="term" value="P:intracellular protein transmembrane transport"/>
    <property type="evidence" value="ECO:0007669"/>
    <property type="project" value="TreeGrafter"/>
</dbReference>
<keyword evidence="5 7" id="KW-0811">Translocation</keyword>
<comment type="similarity">
    <text evidence="7">Belongs to the TatC family.</text>
</comment>
<dbReference type="PRINTS" id="PR01840">
    <property type="entry name" value="TATCFAMILY"/>
</dbReference>
<dbReference type="Pfam" id="PF00902">
    <property type="entry name" value="TatC"/>
    <property type="match status" value="1"/>
</dbReference>
<gene>
    <name evidence="7" type="primary">tatC</name>
    <name evidence="8" type="ORF">BJ983_005907</name>
</gene>
<evidence type="ECO:0000256" key="1">
    <source>
        <dbReference type="ARBA" id="ARBA00004141"/>
    </source>
</evidence>
<name>A0A7Y9J8U9_9PSEU</name>
<feature type="transmembrane region" description="Helical" evidence="7">
    <location>
        <begin position="85"/>
        <end position="108"/>
    </location>
</feature>
<keyword evidence="3 7" id="KW-0653">Protein transport</keyword>
<comment type="subcellular location">
    <subcellularLocation>
        <location evidence="7">Cell membrane</location>
        <topology evidence="7">Multi-pass membrane protein</topology>
    </subcellularLocation>
    <subcellularLocation>
        <location evidence="1">Membrane</location>
        <topology evidence="1">Multi-pass membrane protein</topology>
    </subcellularLocation>
</comment>
<keyword evidence="2 7" id="KW-0812">Transmembrane</keyword>
<dbReference type="PANTHER" id="PTHR30371:SF0">
    <property type="entry name" value="SEC-INDEPENDENT PROTEIN TRANSLOCASE PROTEIN TATC, CHLOROPLASTIC-RELATED"/>
    <property type="match status" value="1"/>
</dbReference>
<keyword evidence="7" id="KW-0813">Transport</keyword>
<dbReference type="GO" id="GO:0009977">
    <property type="term" value="F:proton motive force dependent protein transmembrane transporter activity"/>
    <property type="evidence" value="ECO:0007669"/>
    <property type="project" value="TreeGrafter"/>
</dbReference>
<dbReference type="HAMAP" id="MF_00902">
    <property type="entry name" value="TatC"/>
    <property type="match status" value="1"/>
</dbReference>
<feature type="transmembrane region" description="Helical" evidence="7">
    <location>
        <begin position="120"/>
        <end position="144"/>
    </location>
</feature>
<keyword evidence="4 7" id="KW-1133">Transmembrane helix</keyword>
<organism evidence="8 9">
    <name type="scientific">Actinomycetospora corticicola</name>
    <dbReference type="NCBI Taxonomy" id="663602"/>
    <lineage>
        <taxon>Bacteria</taxon>
        <taxon>Bacillati</taxon>
        <taxon>Actinomycetota</taxon>
        <taxon>Actinomycetes</taxon>
        <taxon>Pseudonocardiales</taxon>
        <taxon>Pseudonocardiaceae</taxon>
        <taxon>Actinomycetospora</taxon>
    </lineage>
</organism>
<reference evidence="8 9" key="1">
    <citation type="submission" date="2020-07" db="EMBL/GenBank/DDBJ databases">
        <title>Sequencing the genomes of 1000 actinobacteria strains.</title>
        <authorList>
            <person name="Klenk H.-P."/>
        </authorList>
    </citation>
    <scope>NUCLEOTIDE SEQUENCE [LARGE SCALE GENOMIC DNA]</scope>
    <source>
        <strain evidence="8 9">DSM 45772</strain>
    </source>
</reference>
<evidence type="ECO:0000313" key="9">
    <source>
        <dbReference type="Proteomes" id="UP000535890"/>
    </source>
</evidence>
<dbReference type="Proteomes" id="UP000535890">
    <property type="component" value="Unassembled WGS sequence"/>
</dbReference>
<dbReference type="PANTHER" id="PTHR30371">
    <property type="entry name" value="SEC-INDEPENDENT PROTEIN TRANSLOCASE PROTEIN TATC"/>
    <property type="match status" value="1"/>
</dbReference>
<comment type="function">
    <text evidence="7">Part of the twin-arginine translocation (Tat) system that transports large folded proteins containing a characteristic twin-arginine motif in their signal peptide across membranes. Together with TatB, TatC is part of a receptor directly interacting with Tat signal peptides.</text>
</comment>
<evidence type="ECO:0000256" key="2">
    <source>
        <dbReference type="ARBA" id="ARBA00022692"/>
    </source>
</evidence>
<evidence type="ECO:0000256" key="6">
    <source>
        <dbReference type="ARBA" id="ARBA00023136"/>
    </source>
</evidence>
<keyword evidence="6 7" id="KW-0472">Membrane</keyword>
<comment type="caution">
    <text evidence="8">The sequence shown here is derived from an EMBL/GenBank/DDBJ whole genome shotgun (WGS) entry which is preliminary data.</text>
</comment>
<dbReference type="EMBL" id="JACCBN010000001">
    <property type="protein sequence ID" value="NYD39805.1"/>
    <property type="molecule type" value="Genomic_DNA"/>
</dbReference>
<evidence type="ECO:0000313" key="8">
    <source>
        <dbReference type="EMBL" id="NYD39805.1"/>
    </source>
</evidence>
<feature type="transmembrane region" description="Helical" evidence="7">
    <location>
        <begin position="164"/>
        <end position="188"/>
    </location>
</feature>
<evidence type="ECO:0000256" key="7">
    <source>
        <dbReference type="HAMAP-Rule" id="MF_00902"/>
    </source>
</evidence>
<dbReference type="AlphaFoldDB" id="A0A7Y9J8U9"/>
<dbReference type="GO" id="GO:0043953">
    <property type="term" value="P:protein transport by the Tat complex"/>
    <property type="evidence" value="ECO:0007669"/>
    <property type="project" value="UniProtKB-UniRule"/>
</dbReference>
<proteinExistence type="inferred from homology"/>
<dbReference type="NCBIfam" id="TIGR00945">
    <property type="entry name" value="tatC"/>
    <property type="match status" value="1"/>
</dbReference>
<feature type="transmembrane region" description="Helical" evidence="7">
    <location>
        <begin position="12"/>
        <end position="32"/>
    </location>
</feature>
<evidence type="ECO:0000256" key="3">
    <source>
        <dbReference type="ARBA" id="ARBA00022927"/>
    </source>
</evidence>
<dbReference type="InterPro" id="IPR002033">
    <property type="entry name" value="TatC"/>
</dbReference>
<comment type="subunit">
    <text evidence="7">The Tat system comprises two distinct complexes: a TatABC complex, containing multiple copies of TatA, TatB and TatC subunits, and a separate TatA complex, containing only TatA subunits. Substrates initially bind to the TatABC complex, which probably triggers association of the separate TatA complex to form the active translocon.</text>
</comment>